<dbReference type="EMBL" id="MPOH02000077">
    <property type="protein sequence ID" value="OQD51648.1"/>
    <property type="molecule type" value="Genomic_DNA"/>
</dbReference>
<evidence type="ECO:0000256" key="1">
    <source>
        <dbReference type="SAM" id="MobiDB-lite"/>
    </source>
</evidence>
<reference evidence="3" key="1">
    <citation type="submission" date="2016-11" db="EMBL/GenBank/DDBJ databases">
        <authorList>
            <person name="Schniete J.K."/>
            <person name="Salih T."/>
            <person name="Algora Gallardo L."/>
            <person name="Martinez Fernandez S."/>
            <person name="Herron P.R."/>
        </authorList>
    </citation>
    <scope>NUCLEOTIDE SEQUENCE [LARGE SCALE GENOMIC DNA]</scope>
    <source>
        <strain evidence="3">DSM 41896</strain>
    </source>
</reference>
<evidence type="ECO:0000313" key="2">
    <source>
        <dbReference type="EMBL" id="OQD51648.1"/>
    </source>
</evidence>
<protein>
    <submittedName>
        <fullName evidence="2">Uncharacterized protein</fullName>
    </submittedName>
</protein>
<comment type="caution">
    <text evidence="2">The sequence shown here is derived from an EMBL/GenBank/DDBJ whole genome shotgun (WGS) entry which is preliminary data.</text>
</comment>
<evidence type="ECO:0000313" key="3">
    <source>
        <dbReference type="Proteomes" id="UP000184286"/>
    </source>
</evidence>
<feature type="region of interest" description="Disordered" evidence="1">
    <location>
        <begin position="38"/>
        <end position="65"/>
    </location>
</feature>
<proteinExistence type="predicted"/>
<accession>A0A1V6MH05</accession>
<sequence length="65" mass="7745">MVDQIPPYLSPEQLKHLQRLADASWLRVALYASLEPPPVRRRSQQYPGGRPSPWWSARLRRRRPR</sequence>
<dbReference type="OrthoDB" id="4281745at2"/>
<reference evidence="2 3" key="2">
    <citation type="submission" date="2017-02" db="EMBL/GenBank/DDBJ databases">
        <title>Draft genome sequence of Streptomyces phaeoluteigriseus type strain DSM41896.</title>
        <authorList>
            <person name="Salih T.S."/>
            <person name="Algora Gallardo L."/>
            <person name="Melo Santos T."/>
            <person name="Filgueira Martinez S."/>
            <person name="Herron P.R."/>
        </authorList>
    </citation>
    <scope>NUCLEOTIDE SEQUENCE [LARGE SCALE GENOMIC DNA]</scope>
    <source>
        <strain evidence="2 3">DSM 41896</strain>
    </source>
</reference>
<dbReference type="AlphaFoldDB" id="A0A1V6MH05"/>
<dbReference type="RefSeq" id="WP_073499566.1">
    <property type="nucleotide sequence ID" value="NZ_MPOH02000077.1"/>
</dbReference>
<gene>
    <name evidence="2" type="ORF">BM536_038935</name>
</gene>
<organism evidence="2 3">
    <name type="scientific">Streptomyces phaeoluteigriseus</name>
    <dbReference type="NCBI Taxonomy" id="114686"/>
    <lineage>
        <taxon>Bacteria</taxon>
        <taxon>Bacillati</taxon>
        <taxon>Actinomycetota</taxon>
        <taxon>Actinomycetes</taxon>
        <taxon>Kitasatosporales</taxon>
        <taxon>Streptomycetaceae</taxon>
        <taxon>Streptomyces</taxon>
        <taxon>Streptomyces aurantiacus group</taxon>
    </lineage>
</organism>
<name>A0A1V6MH05_9ACTN</name>
<dbReference type="Proteomes" id="UP000184286">
    <property type="component" value="Unassembled WGS sequence"/>
</dbReference>